<accession>A0ABW4ZDD6</accession>
<dbReference type="SUPFAM" id="SSF51445">
    <property type="entry name" value="(Trans)glycosidases"/>
    <property type="match status" value="1"/>
</dbReference>
<dbReference type="Proteomes" id="UP001597389">
    <property type="component" value="Unassembled WGS sequence"/>
</dbReference>
<comment type="caution">
    <text evidence="1">The sequence shown here is derived from an EMBL/GenBank/DDBJ whole genome shotgun (WGS) entry which is preliminary data.</text>
</comment>
<evidence type="ECO:0000313" key="1">
    <source>
        <dbReference type="EMBL" id="MFD2159642.1"/>
    </source>
</evidence>
<evidence type="ECO:0000313" key="2">
    <source>
        <dbReference type="Proteomes" id="UP001597389"/>
    </source>
</evidence>
<organism evidence="1 2">
    <name type="scientific">Rubritalea tangerina</name>
    <dbReference type="NCBI Taxonomy" id="430798"/>
    <lineage>
        <taxon>Bacteria</taxon>
        <taxon>Pseudomonadati</taxon>
        <taxon>Verrucomicrobiota</taxon>
        <taxon>Verrucomicrobiia</taxon>
        <taxon>Verrucomicrobiales</taxon>
        <taxon>Rubritaleaceae</taxon>
        <taxon>Rubritalea</taxon>
    </lineage>
</organism>
<protein>
    <submittedName>
        <fullName evidence="1">Uncharacterized protein</fullName>
    </submittedName>
</protein>
<dbReference type="RefSeq" id="WP_377089532.1">
    <property type="nucleotide sequence ID" value="NZ_JBHSJL010000014.1"/>
</dbReference>
<gene>
    <name evidence="1" type="ORF">ACFSW8_12095</name>
</gene>
<name>A0ABW4ZDD6_9BACT</name>
<reference evidence="2" key="1">
    <citation type="journal article" date="2019" name="Int. J. Syst. Evol. Microbiol.">
        <title>The Global Catalogue of Microorganisms (GCM) 10K type strain sequencing project: providing services to taxonomists for standard genome sequencing and annotation.</title>
        <authorList>
            <consortium name="The Broad Institute Genomics Platform"/>
            <consortium name="The Broad Institute Genome Sequencing Center for Infectious Disease"/>
            <person name="Wu L."/>
            <person name="Ma J."/>
        </authorList>
    </citation>
    <scope>NUCLEOTIDE SEQUENCE [LARGE SCALE GENOMIC DNA]</scope>
    <source>
        <strain evidence="2">CCUG 57942</strain>
    </source>
</reference>
<proteinExistence type="predicted"/>
<keyword evidence="2" id="KW-1185">Reference proteome</keyword>
<sequence>MSVQGKYEWVIVDGIGPFFRGYEKRRINWSKIPLAELPVDGAGADRYWAGVCEDMVEFVGRVRAHGYTAVTLDDVAHLVSREGHGDGLSLRVSRLQLEMRRVIGIIKEAGLKVLMTSDVIPMTENQRRGFAGDREAMSKYFKDLLGEFLESFPEVDGVVLRLGEGDGKDVKGDIANELFIKTAAEANVLMGDLLELFDYHERYLICRTWTVGAYPVGDLIWHRKRIQRLLSGITSSYFILSLKYGESDFFRYLPLNQAFHETSVAKVVEFQSRREYEGAGEYPSFIGWQVEAYARQLESAENLVGFSVWVQTGGWHAFRRRSYMGKGSYWVELNSVVTVLVMQHGMRVDEALTKCYGSIKFDAVKQFLELSEEVIMKGLYVEEFAQQKWFFRRVRIPPLLHVYWDSIFFQHPMKKVMKHFVHNKQGAVEQGYAVLENFDRMEQLAQKIGWGTEDVCFMRDTFAMIALSREYLFMPFDQALKDRVMKAKREYKLKYPRSVRPRYRVKTNFDRMAVSHEKLRLLQRVFLRKKRGYRFIDHLLTLYLLGMVYRLFHKRYEKSLPKFARKSAMGIDAVLK</sequence>
<dbReference type="InterPro" id="IPR017853">
    <property type="entry name" value="GH"/>
</dbReference>
<dbReference type="EMBL" id="JBHUJB010000049">
    <property type="protein sequence ID" value="MFD2159642.1"/>
    <property type="molecule type" value="Genomic_DNA"/>
</dbReference>